<dbReference type="GO" id="GO:0008017">
    <property type="term" value="F:microtubule binding"/>
    <property type="evidence" value="ECO:0007669"/>
    <property type="project" value="InterPro"/>
</dbReference>
<comment type="caution">
    <text evidence="2">The sequence shown here is derived from an EMBL/GenBank/DDBJ whole genome shotgun (WGS) entry which is preliminary data.</text>
</comment>
<name>A0AAE0FH44_9CHLO</name>
<feature type="region of interest" description="Disordered" evidence="1">
    <location>
        <begin position="108"/>
        <end position="132"/>
    </location>
</feature>
<dbReference type="Proteomes" id="UP001190700">
    <property type="component" value="Unassembled WGS sequence"/>
</dbReference>
<accession>A0AAE0FH44</accession>
<dbReference type="InterPro" id="IPR036534">
    <property type="entry name" value="GAR_dom_sf"/>
</dbReference>
<evidence type="ECO:0000256" key="1">
    <source>
        <dbReference type="SAM" id="MobiDB-lite"/>
    </source>
</evidence>
<dbReference type="SUPFAM" id="SSF143575">
    <property type="entry name" value="GAS2 domain-like"/>
    <property type="match status" value="1"/>
</dbReference>
<evidence type="ECO:0000313" key="2">
    <source>
        <dbReference type="EMBL" id="KAK3259568.1"/>
    </source>
</evidence>
<proteinExistence type="predicted"/>
<sequence length="320" mass="34582">MFRISRDTLQSTFVLYPIIICGKDKIRVPLYHGDKGGKKGNLQECAAKKEDGSITNTTSTTLPTQGGSCTKTTITSTALPDIPKVLPDLGIGEYKVKPVSQSMQEETVDGNSFNDSLPGVANTGKRTPTTRTKTSCSWKKVVQNVTNVYLVEKKKNLRNSEAQTSTEASTSATQTAAPVMEGGVVAETQTESPTPRPKETQTEVQEPVHTGTQMDQLETAEATTQIEPAMAGPDLYLAKLLEISAEKKFTLDLGSKKITVQLQGGRIVVRTGGGFLKLEEFLTKYGLPASEFDCTEFDGCEVGTVVRRGSSVKLSSFSER</sequence>
<dbReference type="EMBL" id="LGRX02018643">
    <property type="protein sequence ID" value="KAK3259568.1"/>
    <property type="molecule type" value="Genomic_DNA"/>
</dbReference>
<evidence type="ECO:0008006" key="4">
    <source>
        <dbReference type="Google" id="ProtNLM"/>
    </source>
</evidence>
<reference evidence="2 3" key="1">
    <citation type="journal article" date="2015" name="Genome Biol. Evol.">
        <title>Comparative Genomics of a Bacterivorous Green Alga Reveals Evolutionary Causalities and Consequences of Phago-Mixotrophic Mode of Nutrition.</title>
        <authorList>
            <person name="Burns J.A."/>
            <person name="Paasch A."/>
            <person name="Narechania A."/>
            <person name="Kim E."/>
        </authorList>
    </citation>
    <scope>NUCLEOTIDE SEQUENCE [LARGE SCALE GENOMIC DNA]</scope>
    <source>
        <strain evidence="2 3">PLY_AMNH</strain>
    </source>
</reference>
<protein>
    <recommendedName>
        <fullName evidence="4">GAR domain-containing protein</fullName>
    </recommendedName>
</protein>
<keyword evidence="3" id="KW-1185">Reference proteome</keyword>
<feature type="compositionally biased region" description="Low complexity" evidence="1">
    <location>
        <begin position="160"/>
        <end position="177"/>
    </location>
</feature>
<feature type="region of interest" description="Disordered" evidence="1">
    <location>
        <begin position="158"/>
        <end position="214"/>
    </location>
</feature>
<feature type="compositionally biased region" description="Low complexity" evidence="1">
    <location>
        <begin position="123"/>
        <end position="132"/>
    </location>
</feature>
<gene>
    <name evidence="2" type="ORF">CYMTET_31449</name>
</gene>
<dbReference type="AlphaFoldDB" id="A0AAE0FH44"/>
<evidence type="ECO:0000313" key="3">
    <source>
        <dbReference type="Proteomes" id="UP001190700"/>
    </source>
</evidence>
<organism evidence="2 3">
    <name type="scientific">Cymbomonas tetramitiformis</name>
    <dbReference type="NCBI Taxonomy" id="36881"/>
    <lineage>
        <taxon>Eukaryota</taxon>
        <taxon>Viridiplantae</taxon>
        <taxon>Chlorophyta</taxon>
        <taxon>Pyramimonadophyceae</taxon>
        <taxon>Pyramimonadales</taxon>
        <taxon>Pyramimonadaceae</taxon>
        <taxon>Cymbomonas</taxon>
    </lineage>
</organism>